<evidence type="ECO:0000256" key="5">
    <source>
        <dbReference type="ARBA" id="ARBA00022975"/>
    </source>
</evidence>
<proteinExistence type="predicted"/>
<organism evidence="8 9">
    <name type="scientific">Luteococcus japonicus LSP_Lj1</name>
    <dbReference type="NCBI Taxonomy" id="1255658"/>
    <lineage>
        <taxon>Bacteria</taxon>
        <taxon>Bacillati</taxon>
        <taxon>Actinomycetota</taxon>
        <taxon>Actinomycetes</taxon>
        <taxon>Propionibacteriales</taxon>
        <taxon>Propionibacteriaceae</taxon>
        <taxon>Luteococcus</taxon>
    </lineage>
</organism>
<feature type="domain" description="Dihydroorotate dehydrogenase catalytic" evidence="7">
    <location>
        <begin position="58"/>
        <end position="344"/>
    </location>
</feature>
<dbReference type="STRING" id="1255658.FM114_10235"/>
<dbReference type="GO" id="GO:0004152">
    <property type="term" value="F:dihydroorotate dehydrogenase activity"/>
    <property type="evidence" value="ECO:0007669"/>
    <property type="project" value="TreeGrafter"/>
</dbReference>
<keyword evidence="5" id="KW-0665">Pyrimidine biosynthesis</keyword>
<evidence type="ECO:0000259" key="7">
    <source>
        <dbReference type="Pfam" id="PF01180"/>
    </source>
</evidence>
<evidence type="ECO:0000313" key="8">
    <source>
        <dbReference type="EMBL" id="SJN37001.1"/>
    </source>
</evidence>
<evidence type="ECO:0000256" key="1">
    <source>
        <dbReference type="ARBA" id="ARBA00001917"/>
    </source>
</evidence>
<keyword evidence="3" id="KW-0285">Flavoprotein</keyword>
<evidence type="ECO:0000256" key="2">
    <source>
        <dbReference type="ARBA" id="ARBA00004725"/>
    </source>
</evidence>
<evidence type="ECO:0000256" key="4">
    <source>
        <dbReference type="ARBA" id="ARBA00022643"/>
    </source>
</evidence>
<comment type="pathway">
    <text evidence="2">Pyrimidine metabolism; UMP biosynthesis via de novo pathway.</text>
</comment>
<name>A0A1R4JXL7_9ACTN</name>
<dbReference type="GO" id="GO:0006207">
    <property type="term" value="P:'de novo' pyrimidine nucleobase biosynthetic process"/>
    <property type="evidence" value="ECO:0007669"/>
    <property type="project" value="TreeGrafter"/>
</dbReference>
<comment type="cofactor">
    <cofactor evidence="1">
        <name>FMN</name>
        <dbReference type="ChEBI" id="CHEBI:58210"/>
    </cofactor>
</comment>
<dbReference type="InterPro" id="IPR005720">
    <property type="entry name" value="Dihydroorotate_DH_cat"/>
</dbReference>
<dbReference type="PANTHER" id="PTHR48109:SF3">
    <property type="entry name" value="SLL0744 PROTEIN"/>
    <property type="match status" value="1"/>
</dbReference>
<evidence type="ECO:0000256" key="3">
    <source>
        <dbReference type="ARBA" id="ARBA00022630"/>
    </source>
</evidence>
<evidence type="ECO:0000256" key="6">
    <source>
        <dbReference type="ARBA" id="ARBA00023002"/>
    </source>
</evidence>
<sequence length="389" mass="40701">MPEMSEALKAAVASAAAKAAAGSNATDQLRPGVVPIREASAAPVANAPAGMQVTGIDLTTSYLGLELKTPVVASAGPLSQSVDGMRALQDGGVGAVVMYSLFEEQLRHEAARAEAMAELHEESFSEAQNYFPTPAANTGGITSRYLELLEAGATKLDIPVIASVNGATHGGWVDVARRMQDAGAAAIELNVYMVPGDVSTSGSDVEQRHLDILQGVKDAVSVPVAMKLSPFFSSFGHLAVELDKAGADGLVLFNRFLQPDIDIEKLEVVAGLELSQPSEARLPRTWIAALRGRIQASMAATTGVETADDVVKYILAGADVVMTTSSLVRHGAGYAAQLNDGLATWLKRKELTLEQARGLLAVPADAQADAYERAGYVAALEKAKATYGR</sequence>
<dbReference type="NCBIfam" id="NF005741">
    <property type="entry name" value="PRK07565.1"/>
    <property type="match status" value="1"/>
</dbReference>
<dbReference type="InterPro" id="IPR013785">
    <property type="entry name" value="Aldolase_TIM"/>
</dbReference>
<reference evidence="8 9" key="1">
    <citation type="submission" date="2017-02" db="EMBL/GenBank/DDBJ databases">
        <authorList>
            <person name="Peterson S.W."/>
        </authorList>
    </citation>
    <scope>NUCLEOTIDE SEQUENCE [LARGE SCALE GENOMIC DNA]</scope>
    <source>
        <strain evidence="8 9">LSP_Lj1</strain>
    </source>
</reference>
<dbReference type="SUPFAM" id="SSF51395">
    <property type="entry name" value="FMN-linked oxidoreductases"/>
    <property type="match status" value="1"/>
</dbReference>
<keyword evidence="9" id="KW-1185">Reference proteome</keyword>
<dbReference type="Pfam" id="PF01180">
    <property type="entry name" value="DHO_dh"/>
    <property type="match status" value="1"/>
</dbReference>
<dbReference type="Gene3D" id="3.20.20.70">
    <property type="entry name" value="Aldolase class I"/>
    <property type="match status" value="1"/>
</dbReference>
<evidence type="ECO:0000313" key="9">
    <source>
        <dbReference type="Proteomes" id="UP000188342"/>
    </source>
</evidence>
<dbReference type="GO" id="GO:0005737">
    <property type="term" value="C:cytoplasm"/>
    <property type="evidence" value="ECO:0007669"/>
    <property type="project" value="InterPro"/>
</dbReference>
<dbReference type="EMBL" id="FUKQ01000038">
    <property type="protein sequence ID" value="SJN37001.1"/>
    <property type="molecule type" value="Genomic_DNA"/>
</dbReference>
<protein>
    <submittedName>
        <fullName evidence="8">Putative dihydropyrimidine dehydrogenase [NADP+], similar to dihydroorotate dehydrogenase</fullName>
    </submittedName>
</protein>
<dbReference type="OrthoDB" id="9794954at2"/>
<dbReference type="AlphaFoldDB" id="A0A1R4JXL7"/>
<dbReference type="InterPro" id="IPR050074">
    <property type="entry name" value="DHO_dehydrogenase"/>
</dbReference>
<gene>
    <name evidence="8" type="ORF">FM114_10235</name>
</gene>
<keyword evidence="4" id="KW-0288">FMN</keyword>
<dbReference type="PANTHER" id="PTHR48109">
    <property type="entry name" value="DIHYDROOROTATE DEHYDROGENASE (QUINONE), MITOCHONDRIAL-RELATED"/>
    <property type="match status" value="1"/>
</dbReference>
<keyword evidence="6" id="KW-0560">Oxidoreductase</keyword>
<dbReference type="Proteomes" id="UP000188342">
    <property type="component" value="Unassembled WGS sequence"/>
</dbReference>
<dbReference type="CDD" id="cd04739">
    <property type="entry name" value="DHOD_like"/>
    <property type="match status" value="1"/>
</dbReference>
<accession>A0A1R4JXL7</accession>
<dbReference type="GO" id="GO:0006221">
    <property type="term" value="P:pyrimidine nucleotide biosynthetic process"/>
    <property type="evidence" value="ECO:0007669"/>
    <property type="project" value="UniProtKB-KW"/>
</dbReference>